<dbReference type="EMBL" id="JAWCUI010000007">
    <property type="protein sequence ID" value="KAL1901347.1"/>
    <property type="molecule type" value="Genomic_DNA"/>
</dbReference>
<dbReference type="Proteomes" id="UP001583186">
    <property type="component" value="Unassembled WGS sequence"/>
</dbReference>
<proteinExistence type="predicted"/>
<evidence type="ECO:0000313" key="1">
    <source>
        <dbReference type="EMBL" id="KAL1901347.1"/>
    </source>
</evidence>
<protein>
    <recommendedName>
        <fullName evidence="3">N-acetylglucosamine-induced protein 1</fullName>
    </recommendedName>
</protein>
<dbReference type="PANTHER" id="PTHR35020">
    <property type="entry name" value="N-ACETYLGLUCOSAMINE-INDUCED PROTEIN 1"/>
    <property type="match status" value="1"/>
</dbReference>
<dbReference type="InterPro" id="IPR022036">
    <property type="entry name" value="DUF3605"/>
</dbReference>
<reference evidence="1 2" key="1">
    <citation type="journal article" date="2024" name="IMA Fungus">
        <title>IMA Genome - F19 : A genome assembly and annotation guide to empower mycologists, including annotated draft genome sequences of Ceratocystis pirilliformis, Diaporthe australafricana, Fusarium ophioides, Paecilomyces lecythidis, and Sporothrix stenoceras.</title>
        <authorList>
            <person name="Aylward J."/>
            <person name="Wilson A.M."/>
            <person name="Visagie C.M."/>
            <person name="Spraker J."/>
            <person name="Barnes I."/>
            <person name="Buitendag C."/>
            <person name="Ceriani C."/>
            <person name="Del Mar Angel L."/>
            <person name="du Plessis D."/>
            <person name="Fuchs T."/>
            <person name="Gasser K."/>
            <person name="Kramer D."/>
            <person name="Li W."/>
            <person name="Munsamy K."/>
            <person name="Piso A."/>
            <person name="Price J.L."/>
            <person name="Sonnekus B."/>
            <person name="Thomas C."/>
            <person name="van der Nest A."/>
            <person name="van Dijk A."/>
            <person name="van Heerden A."/>
            <person name="van Vuuren N."/>
            <person name="Yilmaz N."/>
            <person name="Duong T.A."/>
            <person name="van der Merwe N.A."/>
            <person name="Wingfield M.J."/>
            <person name="Wingfield B.D."/>
        </authorList>
    </citation>
    <scope>NUCLEOTIDE SEQUENCE [LARGE SCALE GENOMIC DNA]</scope>
    <source>
        <strain evidence="1 2">CMW 5346</strain>
    </source>
</reference>
<sequence>MGNVGEDHPFPLTDTDLYVLSLTDEQYVKHDWADLKNVIDTNNLSVLKRKPSDLRRYMKWTADTKAEYGSITRYLIVHRLPKAWGDSPPYVPVSTTHFADPSDYRVLINDWPYGLTPDITHIVVWTRTLIPTDPDTGDMTTESRAGVAAFVKRYFVDSLDREDGSNGKGEDRVLWFKNWVQLQSVRALEHIHVLVRDASPALLEKWTEELPCHRVEAAAAP</sequence>
<dbReference type="PANTHER" id="PTHR35020:SF2">
    <property type="entry name" value="N-ACETYLGLUCOSAMINE-INDUCED PROTEIN 1"/>
    <property type="match status" value="1"/>
</dbReference>
<evidence type="ECO:0000313" key="2">
    <source>
        <dbReference type="Proteomes" id="UP001583186"/>
    </source>
</evidence>
<comment type="caution">
    <text evidence="1">The sequence shown here is derived from an EMBL/GenBank/DDBJ whole genome shotgun (WGS) entry which is preliminary data.</text>
</comment>
<evidence type="ECO:0008006" key="3">
    <source>
        <dbReference type="Google" id="ProtNLM"/>
    </source>
</evidence>
<name>A0ABR3ZMC1_9PEZI</name>
<keyword evidence="2" id="KW-1185">Reference proteome</keyword>
<accession>A0ABR3ZMC1</accession>
<organism evidence="1 2">
    <name type="scientific">Sporothrix stenoceras</name>
    <dbReference type="NCBI Taxonomy" id="5173"/>
    <lineage>
        <taxon>Eukaryota</taxon>
        <taxon>Fungi</taxon>
        <taxon>Dikarya</taxon>
        <taxon>Ascomycota</taxon>
        <taxon>Pezizomycotina</taxon>
        <taxon>Sordariomycetes</taxon>
        <taxon>Sordariomycetidae</taxon>
        <taxon>Ophiostomatales</taxon>
        <taxon>Ophiostomataceae</taxon>
        <taxon>Sporothrix</taxon>
    </lineage>
</organism>
<dbReference type="Pfam" id="PF12239">
    <property type="entry name" value="DUF3605"/>
    <property type="match status" value="1"/>
</dbReference>
<gene>
    <name evidence="1" type="ORF">Sste5346_001752</name>
</gene>